<evidence type="ECO:0000256" key="1">
    <source>
        <dbReference type="SAM" id="MobiDB-lite"/>
    </source>
</evidence>
<dbReference type="OrthoDB" id="5526813at2"/>
<organism evidence="3 4">
    <name type="scientific">Alcaligenes xylosoxydans xylosoxydans</name>
    <name type="common">Achromobacter xylosoxidans</name>
    <dbReference type="NCBI Taxonomy" id="85698"/>
    <lineage>
        <taxon>Bacteria</taxon>
        <taxon>Pseudomonadati</taxon>
        <taxon>Pseudomonadota</taxon>
        <taxon>Betaproteobacteria</taxon>
        <taxon>Burkholderiales</taxon>
        <taxon>Alcaligenaceae</taxon>
        <taxon>Achromobacter</taxon>
    </lineage>
</organism>
<evidence type="ECO:0000313" key="3">
    <source>
        <dbReference type="EMBL" id="OMG89739.1"/>
    </source>
</evidence>
<feature type="domain" description="Phage conserved hypothetical protein C-terminal" evidence="2">
    <location>
        <begin position="173"/>
        <end position="242"/>
    </location>
</feature>
<name>A0A1R1JVS4_ALCXX</name>
<dbReference type="EMBL" id="MJMN01000009">
    <property type="protein sequence ID" value="OMG89739.1"/>
    <property type="molecule type" value="Genomic_DNA"/>
</dbReference>
<dbReference type="InterPro" id="IPR011741">
    <property type="entry name" value="Phg_2220_C"/>
</dbReference>
<feature type="region of interest" description="Disordered" evidence="1">
    <location>
        <begin position="97"/>
        <end position="163"/>
    </location>
</feature>
<reference evidence="3 4" key="1">
    <citation type="submission" date="2016-09" db="EMBL/GenBank/DDBJ databases">
        <title>Phylogenomics of Achromobacter.</title>
        <authorList>
            <person name="Jeukens J."/>
            <person name="Freschi L."/>
            <person name="Vincent A.T."/>
            <person name="Emond-Rheault J.-G."/>
            <person name="Kukavica-Ibrulj I."/>
            <person name="Charette S.J."/>
            <person name="Levesque R.C."/>
        </authorList>
    </citation>
    <scope>NUCLEOTIDE SEQUENCE [LARGE SCALE GENOMIC DNA]</scope>
    <source>
        <strain evidence="3 4">AUS488</strain>
    </source>
</reference>
<dbReference type="RefSeq" id="WP_076410866.1">
    <property type="nucleotide sequence ID" value="NZ_MJMN01000009.1"/>
</dbReference>
<protein>
    <recommendedName>
        <fullName evidence="2">Phage conserved hypothetical protein C-terminal domain-containing protein</fullName>
    </recommendedName>
</protein>
<comment type="caution">
    <text evidence="3">The sequence shown here is derived from an EMBL/GenBank/DDBJ whole genome shotgun (WGS) entry which is preliminary data.</text>
</comment>
<evidence type="ECO:0000313" key="4">
    <source>
        <dbReference type="Proteomes" id="UP000187251"/>
    </source>
</evidence>
<sequence>MARSRNIKPGFFKNEDLAECSPWARLCFAGLWCLADREGRLEDRPKRIKGELFPYDTVDVEPLLQELERFSFILRYEIDGFKAIQILEFMKHQSPHYTESKSTIKPHRLLGAGVDDGDGTPENSGSHEVIKRGPKPPDSLIPDSLIPEETTSSGKPDPGAPESSDLVQAKEALEYLNAKTRSAFRPVPANLDLIRARLREGYSLEAVKSVVDAKTLEWIDDAKMQKFLRPATLFGRTNFSQYAGVVENTSARDWWLSAGFSNRYEAESAGCTERNASRWRDGHRVEVVA</sequence>
<dbReference type="Proteomes" id="UP000187251">
    <property type="component" value="Unassembled WGS sequence"/>
</dbReference>
<accession>A0A1R1JVS4</accession>
<proteinExistence type="predicted"/>
<dbReference type="NCBIfam" id="TIGR02220">
    <property type="entry name" value="phg_TIGR02220"/>
    <property type="match status" value="1"/>
</dbReference>
<dbReference type="Pfam" id="PF09524">
    <property type="entry name" value="Phg_2220_C"/>
    <property type="match status" value="1"/>
</dbReference>
<dbReference type="AlphaFoldDB" id="A0A1R1JVS4"/>
<gene>
    <name evidence="3" type="ORF">BIZ92_23275</name>
</gene>
<evidence type="ECO:0000259" key="2">
    <source>
        <dbReference type="Pfam" id="PF09524"/>
    </source>
</evidence>